<dbReference type="KEGG" id="nhu:H0264_10390"/>
<dbReference type="InterPro" id="IPR004147">
    <property type="entry name" value="ABC1_dom"/>
</dbReference>
<keyword evidence="3" id="KW-0547">Nucleotide-binding</keyword>
<feature type="domain" description="ABC1 atypical kinase-like" evidence="5">
    <location>
        <begin position="75"/>
        <end position="286"/>
    </location>
</feature>
<gene>
    <name evidence="6" type="ORF">H0264_10390</name>
</gene>
<evidence type="ECO:0000256" key="1">
    <source>
        <dbReference type="ARBA" id="ARBA00009670"/>
    </source>
</evidence>
<dbReference type="Proteomes" id="UP000515512">
    <property type="component" value="Chromosome"/>
</dbReference>
<protein>
    <submittedName>
        <fullName evidence="6">AarF/ABC1/UbiB kinase family protein</fullName>
    </submittedName>
</protein>
<dbReference type="EMBL" id="CP059399">
    <property type="protein sequence ID" value="QLY34264.1"/>
    <property type="molecule type" value="Genomic_DNA"/>
</dbReference>
<evidence type="ECO:0000313" key="7">
    <source>
        <dbReference type="Proteomes" id="UP000515512"/>
    </source>
</evidence>
<dbReference type="AlphaFoldDB" id="A0A7D6Z8B1"/>
<accession>A0A7D6Z8B1</accession>
<reference evidence="6 7" key="1">
    <citation type="submission" date="2020-07" db="EMBL/GenBank/DDBJ databases">
        <authorList>
            <person name="Zhuang K."/>
            <person name="Ran Y."/>
        </authorList>
    </citation>
    <scope>NUCLEOTIDE SEQUENCE [LARGE SCALE GENOMIC DNA]</scope>
    <source>
        <strain evidence="6 7">WCH-YHL-001</strain>
    </source>
</reference>
<name>A0A7D6Z8B1_9NOCA</name>
<evidence type="ECO:0000256" key="3">
    <source>
        <dbReference type="ARBA" id="ARBA00022741"/>
    </source>
</evidence>
<sequence length="452" mass="50108">MAFAGRQLAGAGRKAMGQSAADVDRDIQLRTAEHIFEVLAELKGCAVKLGQLMSLYELALPPELSEPYRNALSRLYESAPVMLPRTVHAAMADSMGSEWRSYFREFDDRRASGASIGQVHRAVWRDGRRVAVKIMYPGAREMVRADLEQLRRISILATVFLPGADVTAVLDAICACIEQELDYAAEARCQAAFADAFTDDPDFFVPQVISQHGDVLVSEWVDGIPLTRIIESGSPEERSRVGMLLVRFLVSSPERSGLIYCDPHPGNFRILPDGRLAVLDFGACEPWPVSGFHEMVAAVGDAAFNGGLTELDAAMREHGFVAPGKPFDVDGFAAFSIPICDLARQPNFRLTVEWLRLQTRRAVNPRLTNVFRQLTLPDQYIPHARSLLTALAVLCRLDTEGAIREELVRYSPGLGDVFDRFDRHSGQPADLAIARQRRARAEQAGRRLYAVR</sequence>
<keyword evidence="2" id="KW-0808">Transferase</keyword>
<dbReference type="CDD" id="cd13970">
    <property type="entry name" value="ABC1_ADCK3"/>
    <property type="match status" value="1"/>
</dbReference>
<evidence type="ECO:0000313" key="6">
    <source>
        <dbReference type="EMBL" id="QLY34264.1"/>
    </source>
</evidence>
<comment type="similarity">
    <text evidence="1">Belongs to the protein kinase superfamily. ADCK protein kinase family.</text>
</comment>
<dbReference type="GO" id="GO:0016301">
    <property type="term" value="F:kinase activity"/>
    <property type="evidence" value="ECO:0007669"/>
    <property type="project" value="UniProtKB-KW"/>
</dbReference>
<proteinExistence type="inferred from homology"/>
<dbReference type="GO" id="GO:0005524">
    <property type="term" value="F:ATP binding"/>
    <property type="evidence" value="ECO:0007669"/>
    <property type="project" value="UniProtKB-KW"/>
</dbReference>
<evidence type="ECO:0000256" key="2">
    <source>
        <dbReference type="ARBA" id="ARBA00022679"/>
    </source>
</evidence>
<keyword evidence="4" id="KW-0067">ATP-binding</keyword>
<dbReference type="InterPro" id="IPR051409">
    <property type="entry name" value="Atypical_kinase_ADCK"/>
</dbReference>
<keyword evidence="6" id="KW-0418">Kinase</keyword>
<dbReference type="SUPFAM" id="SSF56112">
    <property type="entry name" value="Protein kinase-like (PK-like)"/>
    <property type="match status" value="1"/>
</dbReference>
<evidence type="ECO:0000259" key="5">
    <source>
        <dbReference type="Pfam" id="PF03109"/>
    </source>
</evidence>
<evidence type="ECO:0000256" key="4">
    <source>
        <dbReference type="ARBA" id="ARBA00022840"/>
    </source>
</evidence>
<dbReference type="Pfam" id="PF03109">
    <property type="entry name" value="ABC1"/>
    <property type="match status" value="1"/>
</dbReference>
<dbReference type="PANTHER" id="PTHR43851">
    <property type="match status" value="1"/>
</dbReference>
<dbReference type="PANTHER" id="PTHR43851:SF3">
    <property type="entry name" value="COENZYME Q8"/>
    <property type="match status" value="1"/>
</dbReference>
<dbReference type="InterPro" id="IPR011009">
    <property type="entry name" value="Kinase-like_dom_sf"/>
</dbReference>
<organism evidence="6 7">
    <name type="scientific">Nocardia huaxiensis</name>
    <dbReference type="NCBI Taxonomy" id="2755382"/>
    <lineage>
        <taxon>Bacteria</taxon>
        <taxon>Bacillati</taxon>
        <taxon>Actinomycetota</taxon>
        <taxon>Actinomycetes</taxon>
        <taxon>Mycobacteriales</taxon>
        <taxon>Nocardiaceae</taxon>
        <taxon>Nocardia</taxon>
    </lineage>
</organism>
<dbReference type="InterPro" id="IPR034646">
    <property type="entry name" value="ADCK3_dom"/>
</dbReference>
<keyword evidence="7" id="KW-1185">Reference proteome</keyword>